<comment type="caution">
    <text evidence="6">The sequence shown here is derived from an EMBL/GenBank/DDBJ whole genome shotgun (WGS) entry which is preliminary data.</text>
</comment>
<sequence length="253" mass="29118">MVRRKGPVWEHFNSVNSGNDPHPHVHCKYCSKDFQRAVPERMQAHLDKKCPRAPNNAKSKFSQQNTSSIIDDFRDHISEEEQKSLEILLSKALYSAEVSSSFVDNPLVIQFFQRLRPSFKLPNREVINIIQTNDNDQLKSSDIHHLAYCCRYGIGTEKNEVKAFELYKEAAEKCDIDSIYMLGNCYQYGIGTEKNNIKAFGLYKTAAEKGDIGSKFKLGECYYNGIGIEKNKIKAIELYKELVENGYIEWKKN</sequence>
<name>A0A915YZL1_9GLOM</name>
<evidence type="ECO:0000256" key="2">
    <source>
        <dbReference type="ARBA" id="ARBA00022771"/>
    </source>
</evidence>
<evidence type="ECO:0000256" key="4">
    <source>
        <dbReference type="PROSITE-ProRule" id="PRU00027"/>
    </source>
</evidence>
<dbReference type="EMBL" id="CAGKOT010000010">
    <property type="protein sequence ID" value="CAB5356588.1"/>
    <property type="molecule type" value="Genomic_DNA"/>
</dbReference>
<dbReference type="GO" id="GO:0003677">
    <property type="term" value="F:DNA binding"/>
    <property type="evidence" value="ECO:0007669"/>
    <property type="project" value="InterPro"/>
</dbReference>
<dbReference type="SMART" id="SM00671">
    <property type="entry name" value="SEL1"/>
    <property type="match status" value="3"/>
</dbReference>
<reference evidence="6" key="1">
    <citation type="submission" date="2020-05" db="EMBL/GenBank/DDBJ databases">
        <authorList>
            <person name="Rincon C."/>
            <person name="Sanders R I."/>
            <person name="Robbins C."/>
            <person name="Chaturvedi A."/>
        </authorList>
    </citation>
    <scope>NUCLEOTIDE SEQUENCE</scope>
    <source>
        <strain evidence="6">CHB12</strain>
    </source>
</reference>
<gene>
    <name evidence="6" type="ORF">CHRIB12_LOCUS6392</name>
</gene>
<dbReference type="Pfam" id="PF08238">
    <property type="entry name" value="Sel1"/>
    <property type="match status" value="3"/>
</dbReference>
<dbReference type="AlphaFoldDB" id="A0A915YZL1"/>
<evidence type="ECO:0000256" key="1">
    <source>
        <dbReference type="ARBA" id="ARBA00022723"/>
    </source>
</evidence>
<dbReference type="GO" id="GO:0008270">
    <property type="term" value="F:zinc ion binding"/>
    <property type="evidence" value="ECO:0007669"/>
    <property type="project" value="UniProtKB-KW"/>
</dbReference>
<feature type="domain" description="BED-type" evidence="5">
    <location>
        <begin position="3"/>
        <end position="57"/>
    </location>
</feature>
<dbReference type="InterPro" id="IPR052945">
    <property type="entry name" value="Mitotic_Regulator"/>
</dbReference>
<keyword evidence="2 4" id="KW-0863">Zinc-finger</keyword>
<dbReference type="PANTHER" id="PTHR43628:SF1">
    <property type="entry name" value="CHITIN SYNTHASE REGULATORY FACTOR 2-RELATED"/>
    <property type="match status" value="1"/>
</dbReference>
<proteinExistence type="predicted"/>
<dbReference type="Proteomes" id="UP000684084">
    <property type="component" value="Unassembled WGS sequence"/>
</dbReference>
<dbReference type="PROSITE" id="PS50808">
    <property type="entry name" value="ZF_BED"/>
    <property type="match status" value="1"/>
</dbReference>
<accession>A0A915YZL1</accession>
<protein>
    <recommendedName>
        <fullName evidence="5">BED-type domain-containing protein</fullName>
    </recommendedName>
</protein>
<evidence type="ECO:0000313" key="7">
    <source>
        <dbReference type="Proteomes" id="UP000684084"/>
    </source>
</evidence>
<keyword evidence="3" id="KW-0862">Zinc</keyword>
<evidence type="ECO:0000256" key="3">
    <source>
        <dbReference type="ARBA" id="ARBA00022833"/>
    </source>
</evidence>
<keyword evidence="1" id="KW-0479">Metal-binding</keyword>
<organism evidence="6 7">
    <name type="scientific">Rhizophagus irregularis</name>
    <dbReference type="NCBI Taxonomy" id="588596"/>
    <lineage>
        <taxon>Eukaryota</taxon>
        <taxon>Fungi</taxon>
        <taxon>Fungi incertae sedis</taxon>
        <taxon>Mucoromycota</taxon>
        <taxon>Glomeromycotina</taxon>
        <taxon>Glomeromycetes</taxon>
        <taxon>Glomerales</taxon>
        <taxon>Glomeraceae</taxon>
        <taxon>Rhizophagus</taxon>
    </lineage>
</organism>
<dbReference type="OrthoDB" id="2304973at2759"/>
<dbReference type="VEuPathDB" id="FungiDB:RhiirFUN_010798"/>
<dbReference type="PANTHER" id="PTHR43628">
    <property type="entry name" value="ACTIVATOR OF C KINASE PROTEIN 1-RELATED"/>
    <property type="match status" value="1"/>
</dbReference>
<dbReference type="InterPro" id="IPR003656">
    <property type="entry name" value="Znf_BED"/>
</dbReference>
<dbReference type="InterPro" id="IPR006597">
    <property type="entry name" value="Sel1-like"/>
</dbReference>
<evidence type="ECO:0000313" key="6">
    <source>
        <dbReference type="EMBL" id="CAB5356588.1"/>
    </source>
</evidence>
<evidence type="ECO:0000259" key="5">
    <source>
        <dbReference type="PROSITE" id="PS50808"/>
    </source>
</evidence>